<dbReference type="Proteomes" id="UP000193986">
    <property type="component" value="Unassembled WGS sequence"/>
</dbReference>
<protein>
    <recommendedName>
        <fullName evidence="4">RRM domain-containing protein</fullName>
    </recommendedName>
</protein>
<accession>A0A1Y2BL57</accession>
<comment type="caution">
    <text evidence="2">The sequence shown here is derived from an EMBL/GenBank/DDBJ whole genome shotgun (WGS) entry which is preliminary data.</text>
</comment>
<evidence type="ECO:0000313" key="2">
    <source>
        <dbReference type="EMBL" id="ORY35337.1"/>
    </source>
</evidence>
<evidence type="ECO:0000256" key="1">
    <source>
        <dbReference type="SAM" id="MobiDB-lite"/>
    </source>
</evidence>
<feature type="region of interest" description="Disordered" evidence="1">
    <location>
        <begin position="1"/>
        <end position="114"/>
    </location>
</feature>
<organism evidence="2 3">
    <name type="scientific">Naematelia encephala</name>
    <dbReference type="NCBI Taxonomy" id="71784"/>
    <lineage>
        <taxon>Eukaryota</taxon>
        <taxon>Fungi</taxon>
        <taxon>Dikarya</taxon>
        <taxon>Basidiomycota</taxon>
        <taxon>Agaricomycotina</taxon>
        <taxon>Tremellomycetes</taxon>
        <taxon>Tremellales</taxon>
        <taxon>Naemateliaceae</taxon>
        <taxon>Naematelia</taxon>
    </lineage>
</organism>
<reference evidence="2 3" key="1">
    <citation type="submission" date="2016-07" db="EMBL/GenBank/DDBJ databases">
        <title>Pervasive Adenine N6-methylation of Active Genes in Fungi.</title>
        <authorList>
            <consortium name="DOE Joint Genome Institute"/>
            <person name="Mondo S.J."/>
            <person name="Dannebaum R.O."/>
            <person name="Kuo R.C."/>
            <person name="Labutti K."/>
            <person name="Haridas S."/>
            <person name="Kuo A."/>
            <person name="Salamov A."/>
            <person name="Ahrendt S.R."/>
            <person name="Lipzen A."/>
            <person name="Sullivan W."/>
            <person name="Andreopoulos W.B."/>
            <person name="Clum A."/>
            <person name="Lindquist E."/>
            <person name="Daum C."/>
            <person name="Ramamoorthy G.K."/>
            <person name="Gryganskyi A."/>
            <person name="Culley D."/>
            <person name="Magnuson J.K."/>
            <person name="James T.Y."/>
            <person name="O'Malley M.A."/>
            <person name="Stajich J.E."/>
            <person name="Spatafora J.W."/>
            <person name="Visel A."/>
            <person name="Grigoriev I.V."/>
        </authorList>
    </citation>
    <scope>NUCLEOTIDE SEQUENCE [LARGE SCALE GENOMIC DNA]</scope>
    <source>
        <strain evidence="2 3">68-887.2</strain>
    </source>
</reference>
<dbReference type="STRING" id="71784.A0A1Y2BL57"/>
<sequence length="387" mass="40184">MVRNNKPYSRPETQRRANPDAGPWKHDLHESVKQSLASRISSSRGGSSSSSSRPSLLDRISGGQGKELFPSDSSGASKLHGFGSKPPINPTNPNAGLELFPAGGGRSTKREGPLKRVLEPGQRSLVSSGLDAALGRHQPRITPRSYAGQGVELLSPPLTGASSSSGFGLGRSTGNANGNGNGTSVGSVSIMGAAKGTVWIRVENLAQGTTADDVVSAFSPSPILTSRQTSPSDALTVTVELELASRTDADDLVKRYHGAVADGNTLSVTVIRVGLVERMQSAARVQAPPISAVVKKKEAYTGQELLTGRSSKLYSDTILASNPSAAIITLADQGASQRNRAAAWSRDTPQRESLASRMGFARGAGARNRGGGRGQIGGGSFASMMVD</sequence>
<gene>
    <name evidence="2" type="ORF">BCR39DRAFT_555494</name>
</gene>
<dbReference type="InParanoid" id="A0A1Y2BL57"/>
<evidence type="ECO:0008006" key="4">
    <source>
        <dbReference type="Google" id="ProtNLM"/>
    </source>
</evidence>
<dbReference type="AlphaFoldDB" id="A0A1Y2BL57"/>
<feature type="compositionally biased region" description="Low complexity" evidence="1">
    <location>
        <begin position="358"/>
        <end position="367"/>
    </location>
</feature>
<feature type="compositionally biased region" description="Gly residues" evidence="1">
    <location>
        <begin position="368"/>
        <end position="380"/>
    </location>
</feature>
<feature type="region of interest" description="Disordered" evidence="1">
    <location>
        <begin position="152"/>
        <end position="180"/>
    </location>
</feature>
<feature type="compositionally biased region" description="Basic and acidic residues" evidence="1">
    <location>
        <begin position="12"/>
        <end position="32"/>
    </location>
</feature>
<dbReference type="EMBL" id="MCFC01000001">
    <property type="protein sequence ID" value="ORY35337.1"/>
    <property type="molecule type" value="Genomic_DNA"/>
</dbReference>
<evidence type="ECO:0000313" key="3">
    <source>
        <dbReference type="Proteomes" id="UP000193986"/>
    </source>
</evidence>
<dbReference type="OrthoDB" id="6159137at2759"/>
<feature type="region of interest" description="Disordered" evidence="1">
    <location>
        <begin position="358"/>
        <end position="387"/>
    </location>
</feature>
<feature type="compositionally biased region" description="Gly residues" evidence="1">
    <location>
        <begin position="167"/>
        <end position="180"/>
    </location>
</feature>
<feature type="compositionally biased region" description="Low complexity" evidence="1">
    <location>
        <begin position="35"/>
        <end position="61"/>
    </location>
</feature>
<name>A0A1Y2BL57_9TREE</name>
<keyword evidence="3" id="KW-1185">Reference proteome</keyword>
<proteinExistence type="predicted"/>